<keyword evidence="2" id="KW-1185">Reference proteome</keyword>
<organism evidence="1 2">
    <name type="scientific">Vespula pensylvanica</name>
    <name type="common">Western yellow jacket</name>
    <name type="synonym">Wasp</name>
    <dbReference type="NCBI Taxonomy" id="30213"/>
    <lineage>
        <taxon>Eukaryota</taxon>
        <taxon>Metazoa</taxon>
        <taxon>Ecdysozoa</taxon>
        <taxon>Arthropoda</taxon>
        <taxon>Hexapoda</taxon>
        <taxon>Insecta</taxon>
        <taxon>Pterygota</taxon>
        <taxon>Neoptera</taxon>
        <taxon>Endopterygota</taxon>
        <taxon>Hymenoptera</taxon>
        <taxon>Apocrita</taxon>
        <taxon>Aculeata</taxon>
        <taxon>Vespoidea</taxon>
        <taxon>Vespidae</taxon>
        <taxon>Vespinae</taxon>
        <taxon>Vespula</taxon>
    </lineage>
</organism>
<accession>A0A834P2R0</accession>
<dbReference type="AlphaFoldDB" id="A0A834P2R0"/>
<protein>
    <submittedName>
        <fullName evidence="1">Uncharacterized protein</fullName>
    </submittedName>
</protein>
<dbReference type="EMBL" id="JACSDY010000006">
    <property type="protein sequence ID" value="KAF7425798.1"/>
    <property type="molecule type" value="Genomic_DNA"/>
</dbReference>
<evidence type="ECO:0000313" key="2">
    <source>
        <dbReference type="Proteomes" id="UP000600918"/>
    </source>
</evidence>
<name>A0A834P2R0_VESPE</name>
<evidence type="ECO:0000313" key="1">
    <source>
        <dbReference type="EMBL" id="KAF7425798.1"/>
    </source>
</evidence>
<proteinExistence type="predicted"/>
<sequence>MGFARRDVLQSARAYFEKNNAVHIYEDATSSSGNPSGPWLGSVWSAHDLARVQPLHGRLAWHVADVGSFGVTRPAK</sequence>
<comment type="caution">
    <text evidence="1">The sequence shown here is derived from an EMBL/GenBank/DDBJ whole genome shotgun (WGS) entry which is preliminary data.</text>
</comment>
<dbReference type="Proteomes" id="UP000600918">
    <property type="component" value="Unassembled WGS sequence"/>
</dbReference>
<reference evidence="1" key="1">
    <citation type="journal article" date="2020" name="G3 (Bethesda)">
        <title>High-Quality Assemblies for Three Invasive Social Wasps from the &lt;i&gt;Vespula&lt;/i&gt; Genus.</title>
        <authorList>
            <person name="Harrop T.W.R."/>
            <person name="Guhlin J."/>
            <person name="McLaughlin G.M."/>
            <person name="Permina E."/>
            <person name="Stockwell P."/>
            <person name="Gilligan J."/>
            <person name="Le Lec M.F."/>
            <person name="Gruber M.A.M."/>
            <person name="Quinn O."/>
            <person name="Lovegrove M."/>
            <person name="Duncan E.J."/>
            <person name="Remnant E.J."/>
            <person name="Van Eeckhoven J."/>
            <person name="Graham B."/>
            <person name="Knapp R.A."/>
            <person name="Langford K.W."/>
            <person name="Kronenberg Z."/>
            <person name="Press M.O."/>
            <person name="Eacker S.M."/>
            <person name="Wilson-Rankin E.E."/>
            <person name="Purcell J."/>
            <person name="Lester P.J."/>
            <person name="Dearden P.K."/>
        </authorList>
    </citation>
    <scope>NUCLEOTIDE SEQUENCE</scope>
    <source>
        <strain evidence="1">Volc-1</strain>
    </source>
</reference>
<gene>
    <name evidence="1" type="ORF">H0235_008236</name>
</gene>